<keyword evidence="2" id="KW-1133">Transmembrane helix</keyword>
<sequence>MSYLRAAGGITRSLCFFLFSIAVFLLWASLAAGAGFILLQLPDVWADHSNDDNARYAVMSVTAYALIVGALFLVFVAGSIARLADAASAARKALRHLRKMRAVRRTRRARNHERDHDAAVTLQPARNTL</sequence>
<organism evidence="3 4">
    <name type="scientific">Paraburkholderia phenazinium</name>
    <dbReference type="NCBI Taxonomy" id="60549"/>
    <lineage>
        <taxon>Bacteria</taxon>
        <taxon>Pseudomonadati</taxon>
        <taxon>Pseudomonadota</taxon>
        <taxon>Betaproteobacteria</taxon>
        <taxon>Burkholderiales</taxon>
        <taxon>Burkholderiaceae</taxon>
        <taxon>Paraburkholderia</taxon>
    </lineage>
</organism>
<dbReference type="EMBL" id="FSRU01000001">
    <property type="protein sequence ID" value="SIO31097.1"/>
    <property type="molecule type" value="Genomic_DNA"/>
</dbReference>
<keyword evidence="2" id="KW-0812">Transmembrane</keyword>
<evidence type="ECO:0000256" key="1">
    <source>
        <dbReference type="SAM" id="MobiDB-lite"/>
    </source>
</evidence>
<evidence type="ECO:0000313" key="3">
    <source>
        <dbReference type="EMBL" id="SIO31097.1"/>
    </source>
</evidence>
<gene>
    <name evidence="3" type="ORF">SAMN05444165_2144</name>
</gene>
<proteinExistence type="predicted"/>
<accession>A0A1N6IGE6</accession>
<evidence type="ECO:0000256" key="2">
    <source>
        <dbReference type="SAM" id="Phobius"/>
    </source>
</evidence>
<feature type="transmembrane region" description="Helical" evidence="2">
    <location>
        <begin position="57"/>
        <end position="81"/>
    </location>
</feature>
<keyword evidence="4" id="KW-1185">Reference proteome</keyword>
<name>A0A1N6IGE6_9BURK</name>
<dbReference type="AlphaFoldDB" id="A0A1N6IGE6"/>
<protein>
    <submittedName>
        <fullName evidence="3">Uncharacterized protein</fullName>
    </submittedName>
</protein>
<feature type="region of interest" description="Disordered" evidence="1">
    <location>
        <begin position="105"/>
        <end position="129"/>
    </location>
</feature>
<dbReference type="RefSeq" id="WP_074295629.1">
    <property type="nucleotide sequence ID" value="NZ_FSRU01000001.1"/>
</dbReference>
<evidence type="ECO:0000313" key="4">
    <source>
        <dbReference type="Proteomes" id="UP000185151"/>
    </source>
</evidence>
<keyword evidence="2" id="KW-0472">Membrane</keyword>
<dbReference type="Proteomes" id="UP000185151">
    <property type="component" value="Unassembled WGS sequence"/>
</dbReference>
<dbReference type="OrthoDB" id="9114770at2"/>
<reference evidence="3 4" key="1">
    <citation type="submission" date="2016-11" db="EMBL/GenBank/DDBJ databases">
        <authorList>
            <person name="Jaros S."/>
            <person name="Januszkiewicz K."/>
            <person name="Wedrychowicz H."/>
        </authorList>
    </citation>
    <scope>NUCLEOTIDE SEQUENCE [LARGE SCALE GENOMIC DNA]</scope>
    <source>
        <strain evidence="3 4">GAS95</strain>
    </source>
</reference>